<dbReference type="Pfam" id="PF04542">
    <property type="entry name" value="Sigma70_r2"/>
    <property type="match status" value="1"/>
</dbReference>
<dbReference type="AlphaFoldDB" id="A0A842HHK2"/>
<protein>
    <submittedName>
        <fullName evidence="2">Sigma-70 family RNA polymerase sigma factor</fullName>
    </submittedName>
</protein>
<reference evidence="2 3" key="1">
    <citation type="submission" date="2020-07" db="EMBL/GenBank/DDBJ databases">
        <authorList>
            <person name="Feng X."/>
        </authorList>
    </citation>
    <scope>NUCLEOTIDE SEQUENCE [LARGE SCALE GENOMIC DNA]</scope>
    <source>
        <strain evidence="2 3">JCM31066</strain>
    </source>
</reference>
<organism evidence="2 3">
    <name type="scientific">Ruficoccus amylovorans</name>
    <dbReference type="NCBI Taxonomy" id="1804625"/>
    <lineage>
        <taxon>Bacteria</taxon>
        <taxon>Pseudomonadati</taxon>
        <taxon>Verrucomicrobiota</taxon>
        <taxon>Opitutia</taxon>
        <taxon>Puniceicoccales</taxon>
        <taxon>Cerasicoccaceae</taxon>
        <taxon>Ruficoccus</taxon>
    </lineage>
</organism>
<dbReference type="GO" id="GO:0006352">
    <property type="term" value="P:DNA-templated transcription initiation"/>
    <property type="evidence" value="ECO:0007669"/>
    <property type="project" value="InterPro"/>
</dbReference>
<evidence type="ECO:0000313" key="3">
    <source>
        <dbReference type="Proteomes" id="UP000546464"/>
    </source>
</evidence>
<sequence length="192" mass="22402">MSQNQYPGVDARLVSSVRSKSQRLIGRYGIRPEDLDDLHQEWIVRVIQTPEYANRDHPRFTTYIGRIIDRLLIAEIRRRESEKRSYALEAYSLDDYLDQSEAEQTRQELVCEEDYLSAFGNRFTDLRETVANRQDVAAFLAELPSDLRSLALFLRDNPIEHYSHVVGISRATAFRRLQKLRQAACAFFSEKT</sequence>
<proteinExistence type="predicted"/>
<evidence type="ECO:0000313" key="2">
    <source>
        <dbReference type="EMBL" id="MBC2595650.1"/>
    </source>
</evidence>
<keyword evidence="3" id="KW-1185">Reference proteome</keyword>
<comment type="caution">
    <text evidence="2">The sequence shown here is derived from an EMBL/GenBank/DDBJ whole genome shotgun (WGS) entry which is preliminary data.</text>
</comment>
<evidence type="ECO:0000259" key="1">
    <source>
        <dbReference type="Pfam" id="PF04542"/>
    </source>
</evidence>
<dbReference type="InterPro" id="IPR007627">
    <property type="entry name" value="RNA_pol_sigma70_r2"/>
</dbReference>
<dbReference type="SUPFAM" id="SSF88946">
    <property type="entry name" value="Sigma2 domain of RNA polymerase sigma factors"/>
    <property type="match status" value="1"/>
</dbReference>
<gene>
    <name evidence="2" type="ORF">H5P28_15385</name>
</gene>
<dbReference type="RefSeq" id="WP_185676602.1">
    <property type="nucleotide sequence ID" value="NZ_JACHVB010000045.1"/>
</dbReference>
<dbReference type="Gene3D" id="1.10.1740.10">
    <property type="match status" value="1"/>
</dbReference>
<dbReference type="InterPro" id="IPR013325">
    <property type="entry name" value="RNA_pol_sigma_r2"/>
</dbReference>
<accession>A0A842HHK2</accession>
<dbReference type="GO" id="GO:0003700">
    <property type="term" value="F:DNA-binding transcription factor activity"/>
    <property type="evidence" value="ECO:0007669"/>
    <property type="project" value="InterPro"/>
</dbReference>
<dbReference type="Proteomes" id="UP000546464">
    <property type="component" value="Unassembled WGS sequence"/>
</dbReference>
<feature type="domain" description="RNA polymerase sigma-70 region 2" evidence="1">
    <location>
        <begin position="16"/>
        <end position="80"/>
    </location>
</feature>
<name>A0A842HHK2_9BACT</name>
<dbReference type="EMBL" id="JACHVB010000045">
    <property type="protein sequence ID" value="MBC2595650.1"/>
    <property type="molecule type" value="Genomic_DNA"/>
</dbReference>